<protein>
    <submittedName>
        <fullName evidence="1">Uncharacterized protein</fullName>
    </submittedName>
</protein>
<dbReference type="AlphaFoldDB" id="A0A4R0XEC9"/>
<comment type="caution">
    <text evidence="1">The sequence shown here is derived from an EMBL/GenBank/DDBJ whole genome shotgun (WGS) entry which is preliminary data.</text>
</comment>
<organism evidence="1 2">
    <name type="scientific">Paraburkholderia steynii</name>
    <dbReference type="NCBI Taxonomy" id="1245441"/>
    <lineage>
        <taxon>Bacteria</taxon>
        <taxon>Pseudomonadati</taxon>
        <taxon>Pseudomonadota</taxon>
        <taxon>Betaproteobacteria</taxon>
        <taxon>Burkholderiales</taxon>
        <taxon>Burkholderiaceae</taxon>
        <taxon>Paraburkholderia</taxon>
    </lineage>
</organism>
<gene>
    <name evidence="1" type="ORF">BZM27_09335</name>
</gene>
<accession>A0A4R0XEC9</accession>
<keyword evidence="2" id="KW-1185">Reference proteome</keyword>
<dbReference type="EMBL" id="MWML01000024">
    <property type="protein sequence ID" value="TCG08843.1"/>
    <property type="molecule type" value="Genomic_DNA"/>
</dbReference>
<reference evidence="1 2" key="1">
    <citation type="submission" date="2017-02" db="EMBL/GenBank/DDBJ databases">
        <title>Paraburkholderia sophoroidis sp. nov. and Paraburkholderia steynii sp. nov. rhizobial symbionts of the fynbos legume Hypocalyptus sophoroides.</title>
        <authorList>
            <person name="Steenkamp E.T."/>
            <person name="Beukes C.W."/>
            <person name="Van Zyl E."/>
            <person name="Avontuur J."/>
            <person name="Chan W.Y."/>
            <person name="Hassen A."/>
            <person name="Palmer M."/>
            <person name="Mthombeni L."/>
            <person name="Phalane F."/>
            <person name="Sereme K."/>
            <person name="Venter S.N."/>
        </authorList>
    </citation>
    <scope>NUCLEOTIDE SEQUENCE [LARGE SCALE GENOMIC DNA]</scope>
    <source>
        <strain evidence="1 2">HC1.1ba</strain>
    </source>
</reference>
<evidence type="ECO:0000313" key="1">
    <source>
        <dbReference type="EMBL" id="TCG08843.1"/>
    </source>
</evidence>
<sequence length="179" mass="20334">MTFFANSGVTFPKFEEDTHAAGSEALEAAASIWRMFAALERNEGQSIQRSEVDDCAQMLLRAASTYHYIATELRNVHVRTLTPAEFQQAAIPHHFTYDVEPLNSMIFSPQINMGDLYREIAQRAELLSSTLKIIPFDRDIADLAPQVFNTMRQWEYLSYLGRVVSVLNRRPPNSVTDGF</sequence>
<name>A0A4R0XEC9_9BURK</name>
<evidence type="ECO:0000313" key="2">
    <source>
        <dbReference type="Proteomes" id="UP000294200"/>
    </source>
</evidence>
<dbReference type="Proteomes" id="UP000294200">
    <property type="component" value="Unassembled WGS sequence"/>
</dbReference>
<proteinExistence type="predicted"/>